<accession>A0ACD3QSJ9</accession>
<sequence>NWCAYVVRRNVSCAVQGSVESFQEPIVAPCPAYQPDCQQQVTYHNRMRPTYKIAFKTSHRVRVEMLSWLPRSRL</sequence>
<evidence type="ECO:0000313" key="2">
    <source>
        <dbReference type="Proteomes" id="UP000793456"/>
    </source>
</evidence>
<organism evidence="1 2">
    <name type="scientific">Larimichthys crocea</name>
    <name type="common">Large yellow croaker</name>
    <name type="synonym">Pseudosciaena crocea</name>
    <dbReference type="NCBI Taxonomy" id="215358"/>
    <lineage>
        <taxon>Eukaryota</taxon>
        <taxon>Metazoa</taxon>
        <taxon>Chordata</taxon>
        <taxon>Craniata</taxon>
        <taxon>Vertebrata</taxon>
        <taxon>Euteleostomi</taxon>
        <taxon>Actinopterygii</taxon>
        <taxon>Neopterygii</taxon>
        <taxon>Teleostei</taxon>
        <taxon>Neoteleostei</taxon>
        <taxon>Acanthomorphata</taxon>
        <taxon>Eupercaria</taxon>
        <taxon>Sciaenidae</taxon>
        <taxon>Larimichthys</taxon>
    </lineage>
</organism>
<dbReference type="Proteomes" id="UP000793456">
    <property type="component" value="Chromosome XV"/>
</dbReference>
<protein>
    <submittedName>
        <fullName evidence="1">Uncharacterized protein</fullName>
    </submittedName>
</protein>
<comment type="caution">
    <text evidence="1">The sequence shown here is derived from an EMBL/GenBank/DDBJ whole genome shotgun (WGS) entry which is preliminary data.</text>
</comment>
<feature type="non-terminal residue" evidence="1">
    <location>
        <position position="1"/>
    </location>
</feature>
<dbReference type="EMBL" id="CM011688">
    <property type="protein sequence ID" value="TMS10297.1"/>
    <property type="molecule type" value="Genomic_DNA"/>
</dbReference>
<gene>
    <name evidence="1" type="ORF">E3U43_002956</name>
</gene>
<proteinExistence type="predicted"/>
<name>A0ACD3QSJ9_LARCR</name>
<keyword evidence="2" id="KW-1185">Reference proteome</keyword>
<reference evidence="1" key="1">
    <citation type="submission" date="2018-11" db="EMBL/GenBank/DDBJ databases">
        <title>The sequence and de novo assembly of Larimichthys crocea genome using PacBio and Hi-C technologies.</title>
        <authorList>
            <person name="Xu P."/>
            <person name="Chen B."/>
            <person name="Zhou Z."/>
            <person name="Ke Q."/>
            <person name="Wu Y."/>
            <person name="Bai H."/>
            <person name="Pu F."/>
        </authorList>
    </citation>
    <scope>NUCLEOTIDE SEQUENCE</scope>
    <source>
        <tissue evidence="1">Muscle</tissue>
    </source>
</reference>
<evidence type="ECO:0000313" key="1">
    <source>
        <dbReference type="EMBL" id="TMS10297.1"/>
    </source>
</evidence>